<protein>
    <submittedName>
        <fullName evidence="2">Membrane protein</fullName>
    </submittedName>
</protein>
<keyword evidence="1" id="KW-1133">Transmembrane helix</keyword>
<proteinExistence type="predicted"/>
<dbReference type="AlphaFoldDB" id="A0A922NWV7"/>
<keyword evidence="3" id="KW-1185">Reference proteome</keyword>
<evidence type="ECO:0000256" key="1">
    <source>
        <dbReference type="SAM" id="Phobius"/>
    </source>
</evidence>
<gene>
    <name evidence="2" type="ORF">GV68_11935</name>
</gene>
<reference evidence="2 3" key="1">
    <citation type="submission" date="2014-06" db="EMBL/GenBank/DDBJ databases">
        <title>Rhizobium pelagicum/R2-400B4.</title>
        <authorList>
            <person name="Kimes N.E."/>
            <person name="Lopez-Perez M."/>
        </authorList>
    </citation>
    <scope>NUCLEOTIDE SEQUENCE [LARGE SCALE GENOMIC DNA]</scope>
    <source>
        <strain evidence="2 3">R2-400B4</strain>
    </source>
</reference>
<sequence>MRFGMDPKSGKLALGSWDIPMPRSRVGRIAIGTGLITGGTLGFLPILGFWMLPLGIIVLSHDLHFVRRRRRRATIWWQRRRQKPNG</sequence>
<name>A0A922NWV7_9HYPH</name>
<dbReference type="RefSeq" id="WP_029620197.1">
    <property type="nucleotide sequence ID" value="NZ_CAJXID010000007.1"/>
</dbReference>
<dbReference type="EMBL" id="JOKJ01000022">
    <property type="protein sequence ID" value="KEQ04960.1"/>
    <property type="molecule type" value="Genomic_DNA"/>
</dbReference>
<evidence type="ECO:0000313" key="3">
    <source>
        <dbReference type="Proteomes" id="UP000052167"/>
    </source>
</evidence>
<dbReference type="Proteomes" id="UP000052167">
    <property type="component" value="Unassembled WGS sequence"/>
</dbReference>
<keyword evidence="1" id="KW-0472">Membrane</keyword>
<accession>A0A922NWV7</accession>
<keyword evidence="1" id="KW-0812">Transmembrane</keyword>
<evidence type="ECO:0000313" key="2">
    <source>
        <dbReference type="EMBL" id="KEQ04960.1"/>
    </source>
</evidence>
<feature type="transmembrane region" description="Helical" evidence="1">
    <location>
        <begin position="43"/>
        <end position="63"/>
    </location>
</feature>
<organism evidence="2 3">
    <name type="scientific">Pseudorhizobium pelagicum</name>
    <dbReference type="NCBI Taxonomy" id="1509405"/>
    <lineage>
        <taxon>Bacteria</taxon>
        <taxon>Pseudomonadati</taxon>
        <taxon>Pseudomonadota</taxon>
        <taxon>Alphaproteobacteria</taxon>
        <taxon>Hyphomicrobiales</taxon>
        <taxon>Rhizobiaceae</taxon>
        <taxon>Rhizobium/Agrobacterium group</taxon>
        <taxon>Pseudorhizobium</taxon>
    </lineage>
</organism>
<comment type="caution">
    <text evidence="2">The sequence shown here is derived from an EMBL/GenBank/DDBJ whole genome shotgun (WGS) entry which is preliminary data.</text>
</comment>